<reference evidence="3" key="1">
    <citation type="submission" date="2021-01" db="EMBL/GenBank/DDBJ databases">
        <authorList>
            <consortium name="Genoscope - CEA"/>
            <person name="William W."/>
        </authorList>
    </citation>
    <scope>NUCLEOTIDE SEQUENCE</scope>
</reference>
<dbReference type="PANTHER" id="PTHR42769:SF3">
    <property type="entry name" value="SUPEROXIDE DISMUTASE [FE] 2, CHLOROPLASTIC"/>
    <property type="match status" value="1"/>
</dbReference>
<dbReference type="Proteomes" id="UP001295469">
    <property type="component" value="Chromosome A10"/>
</dbReference>
<evidence type="ECO:0000259" key="2">
    <source>
        <dbReference type="Pfam" id="PF02777"/>
    </source>
</evidence>
<dbReference type="Pfam" id="PF02777">
    <property type="entry name" value="Sod_Fe_C"/>
    <property type="match status" value="1"/>
</dbReference>
<dbReference type="InterPro" id="IPR019832">
    <property type="entry name" value="Mn/Fe_SOD_C"/>
</dbReference>
<feature type="compositionally biased region" description="Acidic residues" evidence="1">
    <location>
        <begin position="168"/>
        <end position="188"/>
    </location>
</feature>
<dbReference type="PANTHER" id="PTHR42769">
    <property type="entry name" value="SUPEROXIDE DISMUTASE"/>
    <property type="match status" value="1"/>
</dbReference>
<dbReference type="AlphaFoldDB" id="A0A817B3S1"/>
<dbReference type="EMBL" id="HG994364">
    <property type="protein sequence ID" value="CAF2319775.1"/>
    <property type="molecule type" value="Genomic_DNA"/>
</dbReference>
<dbReference type="InterPro" id="IPR036314">
    <property type="entry name" value="SOD_C_sf"/>
</dbReference>
<sequence>LADELSEEDDALRKRGRRQVKKEEFGFEIALGAMEFSPFINQIFRWEKKIERFKAAAASNFGSGWTWLAYKANRLDVANAINPLPTEEDKKLVIVKTPNAVNPLVWDYSVNLESSGSQCSSCCCVSAQNRRAEYINIFMEKLVSWETVSTRLESAMARAAQREQEGTYTEDEENSEDEEPEVYLDSDVDVSVVD</sequence>
<dbReference type="GO" id="GO:0046872">
    <property type="term" value="F:metal ion binding"/>
    <property type="evidence" value="ECO:0007669"/>
    <property type="project" value="InterPro"/>
</dbReference>
<feature type="non-terminal residue" evidence="3">
    <location>
        <position position="1"/>
    </location>
</feature>
<evidence type="ECO:0000313" key="3">
    <source>
        <dbReference type="EMBL" id="CAF2319775.1"/>
    </source>
</evidence>
<accession>A0A817B3S1</accession>
<evidence type="ECO:0000256" key="1">
    <source>
        <dbReference type="SAM" id="MobiDB-lite"/>
    </source>
</evidence>
<feature type="region of interest" description="Disordered" evidence="1">
    <location>
        <begin position="156"/>
        <end position="194"/>
    </location>
</feature>
<dbReference type="GO" id="GO:0004784">
    <property type="term" value="F:superoxide dismutase activity"/>
    <property type="evidence" value="ECO:0007669"/>
    <property type="project" value="InterPro"/>
</dbReference>
<organism evidence="3">
    <name type="scientific">Brassica napus</name>
    <name type="common">Rape</name>
    <dbReference type="NCBI Taxonomy" id="3708"/>
    <lineage>
        <taxon>Eukaryota</taxon>
        <taxon>Viridiplantae</taxon>
        <taxon>Streptophyta</taxon>
        <taxon>Embryophyta</taxon>
        <taxon>Tracheophyta</taxon>
        <taxon>Spermatophyta</taxon>
        <taxon>Magnoliopsida</taxon>
        <taxon>eudicotyledons</taxon>
        <taxon>Gunneridae</taxon>
        <taxon>Pentapetalae</taxon>
        <taxon>rosids</taxon>
        <taxon>malvids</taxon>
        <taxon>Brassicales</taxon>
        <taxon>Brassicaceae</taxon>
        <taxon>Brassiceae</taxon>
        <taxon>Brassica</taxon>
    </lineage>
</organism>
<dbReference type="SUPFAM" id="SSF54719">
    <property type="entry name" value="Fe,Mn superoxide dismutase (SOD), C-terminal domain"/>
    <property type="match status" value="1"/>
</dbReference>
<protein>
    <submittedName>
        <fullName evidence="3">(rape) hypothetical protein</fullName>
    </submittedName>
</protein>
<dbReference type="Gene3D" id="3.55.40.20">
    <property type="entry name" value="Iron/manganese superoxide dismutase, C-terminal domain"/>
    <property type="match status" value="1"/>
</dbReference>
<gene>
    <name evidence="3" type="ORF">DARMORV10_A10P07990.1</name>
</gene>
<proteinExistence type="predicted"/>
<name>A0A817B3S1_BRANA</name>
<feature type="domain" description="Manganese/iron superoxide dismutase C-terminal" evidence="2">
    <location>
        <begin position="46"/>
        <end position="80"/>
    </location>
</feature>